<sequence>IMPGVVYMDHGARVDSIIPGELDRGGAIDLISPDGLTSKNCVGMATSGYLVEVEKVSMAQMEQWQQQYPEAFEKEYDPASGLRFNAWVEGGTD</sequence>
<dbReference type="Gene3D" id="2.40.40.20">
    <property type="match status" value="1"/>
</dbReference>
<dbReference type="AlphaFoldDB" id="X1FHX4"/>
<evidence type="ECO:0000313" key="1">
    <source>
        <dbReference type="EMBL" id="GAH20393.1"/>
    </source>
</evidence>
<proteinExistence type="predicted"/>
<feature type="non-terminal residue" evidence="1">
    <location>
        <position position="1"/>
    </location>
</feature>
<gene>
    <name evidence="1" type="ORF">S03H2_08916</name>
</gene>
<dbReference type="EMBL" id="BARU01004426">
    <property type="protein sequence ID" value="GAH20393.1"/>
    <property type="molecule type" value="Genomic_DNA"/>
</dbReference>
<organism evidence="1">
    <name type="scientific">marine sediment metagenome</name>
    <dbReference type="NCBI Taxonomy" id="412755"/>
    <lineage>
        <taxon>unclassified sequences</taxon>
        <taxon>metagenomes</taxon>
        <taxon>ecological metagenomes</taxon>
    </lineage>
</organism>
<reference evidence="1" key="1">
    <citation type="journal article" date="2014" name="Front. Microbiol.">
        <title>High frequency of phylogenetically diverse reductive dehalogenase-homologous genes in deep subseafloor sedimentary metagenomes.</title>
        <authorList>
            <person name="Kawai M."/>
            <person name="Futagami T."/>
            <person name="Toyoda A."/>
            <person name="Takaki Y."/>
            <person name="Nishi S."/>
            <person name="Hori S."/>
            <person name="Arai W."/>
            <person name="Tsubouchi T."/>
            <person name="Morono Y."/>
            <person name="Uchiyama I."/>
            <person name="Ito T."/>
            <person name="Fujiyama A."/>
            <person name="Inagaki F."/>
            <person name="Takami H."/>
        </authorList>
    </citation>
    <scope>NUCLEOTIDE SEQUENCE</scope>
    <source>
        <strain evidence="1">Expedition CK06-06</strain>
    </source>
</reference>
<name>X1FHX4_9ZZZZ</name>
<accession>X1FHX4</accession>
<comment type="caution">
    <text evidence="1">The sequence shown here is derived from an EMBL/GenBank/DDBJ whole genome shotgun (WGS) entry which is preliminary data.</text>
</comment>
<dbReference type="InterPro" id="IPR009010">
    <property type="entry name" value="Asp_de-COase-like_dom_sf"/>
</dbReference>
<protein>
    <submittedName>
        <fullName evidence="1">Uncharacterized protein</fullName>
    </submittedName>
</protein>
<dbReference type="SUPFAM" id="SSF50692">
    <property type="entry name" value="ADC-like"/>
    <property type="match status" value="1"/>
</dbReference>